<evidence type="ECO:0000256" key="8">
    <source>
        <dbReference type="ARBA" id="ARBA00026084"/>
    </source>
</evidence>
<dbReference type="InterPro" id="IPR020795">
    <property type="entry name" value="ORC3"/>
</dbReference>
<feature type="domain" description="Origin recognition complex subunit 3 N-terminal" evidence="10">
    <location>
        <begin position="7"/>
        <end position="303"/>
    </location>
</feature>
<dbReference type="Proteomes" id="UP000440578">
    <property type="component" value="Unassembled WGS sequence"/>
</dbReference>
<dbReference type="CDD" id="cd20704">
    <property type="entry name" value="Orc3"/>
    <property type="match status" value="1"/>
</dbReference>
<evidence type="ECO:0000259" key="11">
    <source>
        <dbReference type="Pfam" id="PF18137"/>
    </source>
</evidence>
<sequence length="661" mass="73928">MATSSLTKDFQEEMFNTVFHEMIEYLQGSVDIEEDAGIPTATLITGVNMPDHTGVFRSLAERLRAQVTAHVAVLEAASCATVQATVRAMVRQLTAAGEVTAAGEPLSPDVPVVDEDDEDDCLLDVPDQTSRQRRAPATMPALVAHYEAAQETVASPKKGSPRKRARTVPQRRPLVVVWRDLEAFQPRVLQDLVLICSQYRTKLPISFVFGVSTCASAVHRLLPQHVSARLSLHKFHSQLATHCLAEMIDKVLLSPSMPFRLGGRALRLLLDIFLYHDFSVNNFISAYKFCMLSHFLWSPASALCCEPHQLEERVEELTGAQVAGLRALPSVRAYLDDLEQEERHTLQHDGVFKEWVLHMAPKLHSKHEELLVGLRCLFALTKRLPGALLGKQFREAYNLALLHALPERDEYKRTFQLLSMLSRQELTATLEHALEAVSGSGSALSTVLRTQLDRVRALDDRPTPVSEEESSQQRRLVADTLKQATSRQSLRESLQSMGAARNARLNPYETLRSALLDELDEHLRGLIVQPSKWPFNECVVFDDVSLVRRRLVGAPRSSVQTALADPAKYLQCTCCQLGDAASIRPTMPDLCIVYKLHLECGRLINLFDWMQAFRAVVGASDDDQTIQARFAHCVAELQFLGFIKSTQRKTDHVARLTWGSC</sequence>
<protein>
    <recommendedName>
        <fullName evidence="3">Origin recognition complex subunit 3</fullName>
    </recommendedName>
</protein>
<evidence type="ECO:0000256" key="7">
    <source>
        <dbReference type="ARBA" id="ARBA00023242"/>
    </source>
</evidence>
<comment type="caution">
    <text evidence="13">The sequence shown here is derived from an EMBL/GenBank/DDBJ whole genome shotgun (WGS) entry which is preliminary data.</text>
</comment>
<comment type="subcellular location">
    <subcellularLocation>
        <location evidence="1">Nucleus</location>
    </subcellularLocation>
</comment>
<organism evidence="13 14">
    <name type="scientific">Amphibalanus amphitrite</name>
    <name type="common">Striped barnacle</name>
    <name type="synonym">Balanus amphitrite</name>
    <dbReference type="NCBI Taxonomy" id="1232801"/>
    <lineage>
        <taxon>Eukaryota</taxon>
        <taxon>Metazoa</taxon>
        <taxon>Ecdysozoa</taxon>
        <taxon>Arthropoda</taxon>
        <taxon>Crustacea</taxon>
        <taxon>Multicrustacea</taxon>
        <taxon>Cirripedia</taxon>
        <taxon>Thoracica</taxon>
        <taxon>Thoracicalcarea</taxon>
        <taxon>Balanomorpha</taxon>
        <taxon>Balanoidea</taxon>
        <taxon>Balanidae</taxon>
        <taxon>Amphibalaninae</taxon>
        <taxon>Amphibalanus</taxon>
    </lineage>
</organism>
<comment type="similarity">
    <text evidence="2">Belongs to the ORC3 family.</text>
</comment>
<dbReference type="InterPro" id="IPR045667">
    <property type="entry name" value="ORC3_N"/>
</dbReference>
<dbReference type="OrthoDB" id="10265211at2759"/>
<comment type="subunit">
    <text evidence="8">Component of ORC, a complex composed of at least 6 subunits: ORC1, ORC2, ORC3, ORC4, ORC5 and ORC6. ORC is regulated in a cell-cycle dependent manner. It is sequentially assembled at the exit from anaphase of mitosis and disassembled as cells enter S phase.</text>
</comment>
<reference evidence="13 14" key="1">
    <citation type="submission" date="2019-07" db="EMBL/GenBank/DDBJ databases">
        <title>Draft genome assembly of a fouling barnacle, Amphibalanus amphitrite (Darwin, 1854): The first reference genome for Thecostraca.</title>
        <authorList>
            <person name="Kim W."/>
        </authorList>
    </citation>
    <scope>NUCLEOTIDE SEQUENCE [LARGE SCALE GENOMIC DNA]</scope>
    <source>
        <strain evidence="13">SNU_AA5</strain>
        <tissue evidence="13">Soma without cirri and trophi</tissue>
    </source>
</reference>
<evidence type="ECO:0000256" key="1">
    <source>
        <dbReference type="ARBA" id="ARBA00004123"/>
    </source>
</evidence>
<keyword evidence="14" id="KW-1185">Reference proteome</keyword>
<dbReference type="EMBL" id="VIIS01000018">
    <property type="protein sequence ID" value="KAF0314457.1"/>
    <property type="molecule type" value="Genomic_DNA"/>
</dbReference>
<dbReference type="InterPro" id="IPR040855">
    <property type="entry name" value="ORC_WH_C"/>
</dbReference>
<comment type="function">
    <text evidence="9">Component of the origin recognition complex (ORC) that binds origins of replication. DNA-binding is ATP-dependent. The specific DNA sequences that define origins of replication have not been identified yet. ORC is required to assemble the pre-replication complex necessary to initiate DNA replication. Binds histone H3 and H4 trimethylation marks H3K9me3, H3K27me3 and H4K20me3.</text>
</comment>
<evidence type="ECO:0000256" key="3">
    <source>
        <dbReference type="ARBA" id="ARBA00019085"/>
    </source>
</evidence>
<dbReference type="Pfam" id="PF18137">
    <property type="entry name" value="WHD_ORC"/>
    <property type="match status" value="1"/>
</dbReference>
<dbReference type="AlphaFoldDB" id="A0A6A4X5B1"/>
<evidence type="ECO:0000313" key="14">
    <source>
        <dbReference type="Proteomes" id="UP000440578"/>
    </source>
</evidence>
<evidence type="ECO:0000313" key="13">
    <source>
        <dbReference type="EMBL" id="KAF0314457.1"/>
    </source>
</evidence>
<evidence type="ECO:0000256" key="2">
    <source>
        <dbReference type="ARBA" id="ARBA00010977"/>
    </source>
</evidence>
<accession>A0A6A4X5B1</accession>
<dbReference type="GO" id="GO:0003688">
    <property type="term" value="F:DNA replication origin binding"/>
    <property type="evidence" value="ECO:0007669"/>
    <property type="project" value="TreeGrafter"/>
</dbReference>
<keyword evidence="6" id="KW-0238">DNA-binding</keyword>
<dbReference type="InterPro" id="IPR045663">
    <property type="entry name" value="ORC3_ins"/>
</dbReference>
<dbReference type="EMBL" id="VIIS01000018">
    <property type="protein sequence ID" value="KAF0314456.1"/>
    <property type="molecule type" value="Genomic_DNA"/>
</dbReference>
<dbReference type="GO" id="GO:0005656">
    <property type="term" value="C:nuclear pre-replicative complex"/>
    <property type="evidence" value="ECO:0007669"/>
    <property type="project" value="TreeGrafter"/>
</dbReference>
<evidence type="ECO:0000256" key="4">
    <source>
        <dbReference type="ARBA" id="ARBA00022553"/>
    </source>
</evidence>
<evidence type="ECO:0000259" key="10">
    <source>
        <dbReference type="Pfam" id="PF07034"/>
    </source>
</evidence>
<dbReference type="Pfam" id="PF07034">
    <property type="entry name" value="ORC3_N"/>
    <property type="match status" value="1"/>
</dbReference>
<keyword evidence="4" id="KW-0597">Phosphoprotein</keyword>
<dbReference type="PANTHER" id="PTHR12748:SF0">
    <property type="entry name" value="ORIGIN RECOGNITION COMPLEX SUBUNIT 3"/>
    <property type="match status" value="1"/>
</dbReference>
<keyword evidence="7" id="KW-0539">Nucleus</keyword>
<gene>
    <name evidence="13" type="primary">Orc3_1</name>
    <name evidence="13" type="ORF">FJT64_015091</name>
</gene>
<feature type="domain" description="Origin recognition complex subunit 3 winged helix C-terminal" evidence="11">
    <location>
        <begin position="556"/>
        <end position="622"/>
    </location>
</feature>
<proteinExistence type="inferred from homology"/>
<name>A0A6A4X5B1_AMPAM</name>
<dbReference type="GO" id="GO:0006270">
    <property type="term" value="P:DNA replication initiation"/>
    <property type="evidence" value="ECO:0007669"/>
    <property type="project" value="TreeGrafter"/>
</dbReference>
<keyword evidence="5" id="KW-0235">DNA replication</keyword>
<evidence type="ECO:0000256" key="5">
    <source>
        <dbReference type="ARBA" id="ARBA00022705"/>
    </source>
</evidence>
<evidence type="ECO:0000256" key="6">
    <source>
        <dbReference type="ARBA" id="ARBA00023125"/>
    </source>
</evidence>
<dbReference type="GO" id="GO:0005664">
    <property type="term" value="C:nuclear origin of replication recognition complex"/>
    <property type="evidence" value="ECO:0007669"/>
    <property type="project" value="InterPro"/>
</dbReference>
<evidence type="ECO:0000259" key="12">
    <source>
        <dbReference type="Pfam" id="PF19675"/>
    </source>
</evidence>
<dbReference type="PANTHER" id="PTHR12748">
    <property type="entry name" value="ORIGIN RECOGNITION COMPLEX SUBUNIT 3"/>
    <property type="match status" value="1"/>
</dbReference>
<evidence type="ECO:0000256" key="9">
    <source>
        <dbReference type="ARBA" id="ARBA00045241"/>
    </source>
</evidence>
<dbReference type="Pfam" id="PF19675">
    <property type="entry name" value="ORC3_ins"/>
    <property type="match status" value="1"/>
</dbReference>
<feature type="domain" description="Origin recognition complex subunit 3 insertion" evidence="12">
    <location>
        <begin position="314"/>
        <end position="543"/>
    </location>
</feature>
<dbReference type="GO" id="GO:0031261">
    <property type="term" value="C:DNA replication preinitiation complex"/>
    <property type="evidence" value="ECO:0007669"/>
    <property type="project" value="TreeGrafter"/>
</dbReference>